<evidence type="ECO:0000256" key="4">
    <source>
        <dbReference type="ARBA" id="ARBA00022475"/>
    </source>
</evidence>
<feature type="transmembrane region" description="Helical" evidence="8">
    <location>
        <begin position="158"/>
        <end position="181"/>
    </location>
</feature>
<dbReference type="PANTHER" id="PTHR21716">
    <property type="entry name" value="TRANSMEMBRANE PROTEIN"/>
    <property type="match status" value="1"/>
</dbReference>
<gene>
    <name evidence="9" type="ORF">ACFO5I_01930</name>
</gene>
<dbReference type="EMBL" id="JBHSGS010000010">
    <property type="protein sequence ID" value="MFC4718507.1"/>
    <property type="molecule type" value="Genomic_DNA"/>
</dbReference>
<keyword evidence="6 8" id="KW-1133">Transmembrane helix</keyword>
<accession>A0ABV9MR97</accession>
<evidence type="ECO:0000256" key="8">
    <source>
        <dbReference type="SAM" id="Phobius"/>
    </source>
</evidence>
<keyword evidence="10" id="KW-1185">Reference proteome</keyword>
<keyword evidence="4" id="KW-1003">Cell membrane</keyword>
<proteinExistence type="inferred from homology"/>
<dbReference type="Proteomes" id="UP001595969">
    <property type="component" value="Unassembled WGS sequence"/>
</dbReference>
<keyword evidence="3" id="KW-0813">Transport</keyword>
<evidence type="ECO:0000256" key="7">
    <source>
        <dbReference type="ARBA" id="ARBA00023136"/>
    </source>
</evidence>
<reference evidence="10" key="1">
    <citation type="journal article" date="2019" name="Int. J. Syst. Evol. Microbiol.">
        <title>The Global Catalogue of Microorganisms (GCM) 10K type strain sequencing project: providing services to taxonomists for standard genome sequencing and annotation.</title>
        <authorList>
            <consortium name="The Broad Institute Genomics Platform"/>
            <consortium name="The Broad Institute Genome Sequencing Center for Infectious Disease"/>
            <person name="Wu L."/>
            <person name="Ma J."/>
        </authorList>
    </citation>
    <scope>NUCLEOTIDE SEQUENCE [LARGE SCALE GENOMIC DNA]</scope>
    <source>
        <strain evidence="10">CGMCC 1.19032</strain>
    </source>
</reference>
<dbReference type="InterPro" id="IPR002549">
    <property type="entry name" value="AI-2E-like"/>
</dbReference>
<dbReference type="RefSeq" id="WP_204654028.1">
    <property type="nucleotide sequence ID" value="NZ_JAFBFD010000018.1"/>
</dbReference>
<evidence type="ECO:0000256" key="3">
    <source>
        <dbReference type="ARBA" id="ARBA00022448"/>
    </source>
</evidence>
<feature type="transmembrane region" description="Helical" evidence="8">
    <location>
        <begin position="255"/>
        <end position="274"/>
    </location>
</feature>
<feature type="transmembrane region" description="Helical" evidence="8">
    <location>
        <begin position="315"/>
        <end position="348"/>
    </location>
</feature>
<dbReference type="PANTHER" id="PTHR21716:SF53">
    <property type="entry name" value="PERMEASE PERM-RELATED"/>
    <property type="match status" value="1"/>
</dbReference>
<protein>
    <submittedName>
        <fullName evidence="9">AI-2E family transporter</fullName>
    </submittedName>
</protein>
<feature type="transmembrane region" description="Helical" evidence="8">
    <location>
        <begin position="35"/>
        <end position="57"/>
    </location>
</feature>
<feature type="transmembrane region" description="Helical" evidence="8">
    <location>
        <begin position="77"/>
        <end position="99"/>
    </location>
</feature>
<organism evidence="9 10">
    <name type="scientific">Enterococcus lemanii</name>
    <dbReference type="NCBI Taxonomy" id="1159752"/>
    <lineage>
        <taxon>Bacteria</taxon>
        <taxon>Bacillati</taxon>
        <taxon>Bacillota</taxon>
        <taxon>Bacilli</taxon>
        <taxon>Lactobacillales</taxon>
        <taxon>Enterococcaceae</taxon>
        <taxon>Enterococcus</taxon>
    </lineage>
</organism>
<evidence type="ECO:0000256" key="1">
    <source>
        <dbReference type="ARBA" id="ARBA00004651"/>
    </source>
</evidence>
<keyword evidence="7 8" id="KW-0472">Membrane</keyword>
<feature type="transmembrane region" description="Helical" evidence="8">
    <location>
        <begin position="223"/>
        <end position="249"/>
    </location>
</feature>
<comment type="subcellular location">
    <subcellularLocation>
        <location evidence="1">Cell membrane</location>
        <topology evidence="1">Multi-pass membrane protein</topology>
    </subcellularLocation>
</comment>
<evidence type="ECO:0000256" key="5">
    <source>
        <dbReference type="ARBA" id="ARBA00022692"/>
    </source>
</evidence>
<evidence type="ECO:0000313" key="10">
    <source>
        <dbReference type="Proteomes" id="UP001595969"/>
    </source>
</evidence>
<comment type="caution">
    <text evidence="9">The sequence shown here is derived from an EMBL/GenBank/DDBJ whole genome shotgun (WGS) entry which is preliminary data.</text>
</comment>
<keyword evidence="5 8" id="KW-0812">Transmembrane</keyword>
<name>A0ABV9MR97_9ENTE</name>
<feature type="transmembrane region" description="Helical" evidence="8">
    <location>
        <begin position="281"/>
        <end position="303"/>
    </location>
</feature>
<evidence type="ECO:0000256" key="2">
    <source>
        <dbReference type="ARBA" id="ARBA00009773"/>
    </source>
</evidence>
<evidence type="ECO:0000256" key="6">
    <source>
        <dbReference type="ARBA" id="ARBA00022989"/>
    </source>
</evidence>
<feature type="transmembrane region" description="Helical" evidence="8">
    <location>
        <begin position="6"/>
        <end position="23"/>
    </location>
</feature>
<evidence type="ECO:0000313" key="9">
    <source>
        <dbReference type="EMBL" id="MFC4718507.1"/>
    </source>
</evidence>
<sequence length="366" mass="41543">MNDLKKSKAFYLIILAISFLYLWSKVKNIEVLAKVFSITVSTLLIPTIISFFIYYLLRPLYLQLIKYLKNEVLSLVLSLLFFLVVIVFLVREFIPLLLLQIDALMKSLPQLIQEVDRWLIQTDLLNRESMEEYLALFNRSFTDFFDVIFVGLRSGTNLVFSFVSSSFLVVSIMPIMVIYMLKNTNKAKKIHEKLPKEYQKWGLDFFVALEKTLSDYISGKAVVCFYVFLGAWLTFGLAGLKGALLFAVVAGVMDIVPYFGPWIGAIPAVIAGLVTNDVNAFIIIIGIIIVQLGESYVVSPYVMSKELKMHPLFVIIVMLITGQAFGILGMIIILPVVAALKVAIVYGIKFRQIKSKRKELEENNEK</sequence>
<dbReference type="Pfam" id="PF01594">
    <property type="entry name" value="AI-2E_transport"/>
    <property type="match status" value="1"/>
</dbReference>
<comment type="similarity">
    <text evidence="2">Belongs to the autoinducer-2 exporter (AI-2E) (TC 2.A.86) family.</text>
</comment>